<protein>
    <recommendedName>
        <fullName evidence="2">Methyltransferase small domain-containing protein</fullName>
    </recommendedName>
</protein>
<feature type="region of interest" description="Disordered" evidence="1">
    <location>
        <begin position="616"/>
        <end position="646"/>
    </location>
</feature>
<dbReference type="EMBL" id="LAHD01000005">
    <property type="protein sequence ID" value="PHK06748.1"/>
    <property type="molecule type" value="Genomic_DNA"/>
</dbReference>
<proteinExistence type="predicted"/>
<dbReference type="PANTHER" id="PTHR41313:SF1">
    <property type="entry name" value="DNA METHYLASE ADENINE-SPECIFIC DOMAIN-CONTAINING PROTEIN"/>
    <property type="match status" value="1"/>
</dbReference>
<organism evidence="3 4">
    <name type="scientific">Nostoc linckia z8</name>
    <dbReference type="NCBI Taxonomy" id="1628746"/>
    <lineage>
        <taxon>Bacteria</taxon>
        <taxon>Bacillati</taxon>
        <taxon>Cyanobacteriota</taxon>
        <taxon>Cyanophyceae</taxon>
        <taxon>Nostocales</taxon>
        <taxon>Nostocaceae</taxon>
        <taxon>Nostoc</taxon>
    </lineage>
</organism>
<dbReference type="AlphaFoldDB" id="A0A9Q5ZGE3"/>
<dbReference type="Proteomes" id="UP000222310">
    <property type="component" value="Unassembled WGS sequence"/>
</dbReference>
<evidence type="ECO:0000256" key="1">
    <source>
        <dbReference type="SAM" id="MobiDB-lite"/>
    </source>
</evidence>
<comment type="caution">
    <text evidence="3">The sequence shown here is derived from an EMBL/GenBank/DDBJ whole genome shotgun (WGS) entry which is preliminary data.</text>
</comment>
<dbReference type="SUPFAM" id="SSF53335">
    <property type="entry name" value="S-adenosyl-L-methionine-dependent methyltransferases"/>
    <property type="match status" value="1"/>
</dbReference>
<accession>A0A9Q5ZGE3</accession>
<dbReference type="GeneID" id="57094307"/>
<dbReference type="RefSeq" id="WP_099066532.1">
    <property type="nucleotide sequence ID" value="NZ_LAHD01000005.1"/>
</dbReference>
<sequence>MCSKKQHLENAIAAIKIIKSKPLALTDSERAILMQFPGGGVLKECGVFLEKNKPEWLRLGKLQLLEFLNMEEWASLQNVGLQNAHYTSPEVRQVLWDVLTPHLTPGDRVLDPGCGVGGFAVEMPSFFKYVGVEKDELSAAIAKLAHPTAQIYHKDFLRWSYPEKFNLVIGNVPFTNGVQSMKLDGKCLRIGLHAQFFVTAIAHLLPGGLLALLTSTNTLDSRTPDYIRFREWVHGKCEFLGAVRLPSGSHVGETEVTTDLILLRRRVQEGRGQRAEGRREETHPSAFCLRTSAFPGIVGYDGRPAYLSNWYLENPKYLIGEPVCSNLRGKNGNPTTTVALKARPNQDVLGEFKTLLNSLFMEQQHLWTLKKLDDSSCKFYIPDGFITVWETKNKGEWFAVDKSDRNIKRTPDRYRKHTFPGNDVYEAAIRAYNWHLSDNEQGDYFDIYPWVGLKAIGESIYTHELIEGLVTLVNPDGEIVSHICIDSEYNVCSEWVIYKDEQTITSIFNTPEFNQKLEVFKMATVIPADKFKNSSVFSFILRENPKQKGIEIHLPPDCKTDTKNAVDFIAKLLAAGFQQAKTNPKLYCTTFSEQLMTKCRGWVKACKDQNFGAYEISPDEPVEQTPNRRKYNSASKEEKLPEKSTATTSNKLLDAIAQLIDTKLETLSESIGTNIIERLKVEHKNSLAEAKSLKEELEKVKSERDELAVALEQVRGEMLSFQNSYTDLENKCNQKQQSIECQQRTIEDLQQECDRLHSELKELGLAEDEEGDLDSPVFPDESDEKELPVFPDESEQSEESPDFPDESDEAADSPAFEEDEEEGFNLEELDKAGK</sequence>
<evidence type="ECO:0000259" key="2">
    <source>
        <dbReference type="Pfam" id="PF05175"/>
    </source>
</evidence>
<feature type="region of interest" description="Disordered" evidence="1">
    <location>
        <begin position="764"/>
        <end position="834"/>
    </location>
</feature>
<dbReference type="CDD" id="cd02440">
    <property type="entry name" value="AdoMet_MTases"/>
    <property type="match status" value="1"/>
</dbReference>
<dbReference type="Gene3D" id="3.40.50.150">
    <property type="entry name" value="Vaccinia Virus protein VP39"/>
    <property type="match status" value="1"/>
</dbReference>
<dbReference type="InterPro" id="IPR007848">
    <property type="entry name" value="Small_mtfrase_dom"/>
</dbReference>
<dbReference type="PANTHER" id="PTHR41313">
    <property type="entry name" value="ADENINE-SPECIFIC METHYLTRANSFERASE"/>
    <property type="match status" value="1"/>
</dbReference>
<gene>
    <name evidence="3" type="ORF">VF08_03170</name>
</gene>
<dbReference type="PRINTS" id="PR00507">
    <property type="entry name" value="N12N6MTFRASE"/>
</dbReference>
<evidence type="ECO:0000313" key="3">
    <source>
        <dbReference type="EMBL" id="PHK06748.1"/>
    </source>
</evidence>
<dbReference type="InterPro" id="IPR029063">
    <property type="entry name" value="SAM-dependent_MTases_sf"/>
</dbReference>
<dbReference type="Pfam" id="PF05175">
    <property type="entry name" value="MTS"/>
    <property type="match status" value="1"/>
</dbReference>
<dbReference type="InterPro" id="IPR052933">
    <property type="entry name" value="DNA_Protect_Modify"/>
</dbReference>
<name>A0A9Q5ZGE3_NOSLI</name>
<feature type="compositionally biased region" description="Acidic residues" evidence="1">
    <location>
        <begin position="792"/>
        <end position="827"/>
    </location>
</feature>
<reference evidence="3 4" key="1">
    <citation type="submission" date="2015-02" db="EMBL/GenBank/DDBJ databases">
        <title>Nostoc linckia genome annotation.</title>
        <authorList>
            <person name="Zhou Z."/>
        </authorList>
    </citation>
    <scope>NUCLEOTIDE SEQUENCE [LARGE SCALE GENOMIC DNA]</scope>
    <source>
        <strain evidence="4">z8</strain>
    </source>
</reference>
<evidence type="ECO:0000313" key="4">
    <source>
        <dbReference type="Proteomes" id="UP000222310"/>
    </source>
</evidence>
<feature type="domain" description="Methyltransferase small" evidence="2">
    <location>
        <begin position="98"/>
        <end position="215"/>
    </location>
</feature>